<dbReference type="SUPFAM" id="SSF52172">
    <property type="entry name" value="CheY-like"/>
    <property type="match status" value="1"/>
</dbReference>
<dbReference type="InterPro" id="IPR000792">
    <property type="entry name" value="Tscrpt_reg_LuxR_C"/>
</dbReference>
<dbReference type="RefSeq" id="WP_021599295.1">
    <property type="nucleotide sequence ID" value="NZ_FOVH01000029.1"/>
</dbReference>
<dbReference type="PANTHER" id="PTHR44688:SF16">
    <property type="entry name" value="DNA-BINDING TRANSCRIPTIONAL ACTIVATOR DEVR_DOSR"/>
    <property type="match status" value="1"/>
</dbReference>
<dbReference type="PRINTS" id="PR00038">
    <property type="entry name" value="HTHLUXR"/>
</dbReference>
<keyword evidence="6" id="KW-1185">Reference proteome</keyword>
<evidence type="ECO:0000256" key="2">
    <source>
        <dbReference type="ARBA" id="ARBA00023125"/>
    </source>
</evidence>
<protein>
    <submittedName>
        <fullName evidence="5">DNA-binding response regulator, NarL/FixJ family, contains REC and HTH domains</fullName>
    </submittedName>
</protein>
<dbReference type="Pfam" id="PF00196">
    <property type="entry name" value="GerE"/>
    <property type="match status" value="1"/>
</dbReference>
<dbReference type="InterPro" id="IPR016032">
    <property type="entry name" value="Sig_transdc_resp-reg_C-effctor"/>
</dbReference>
<dbReference type="AlphaFoldDB" id="A0A1I5Y137"/>
<proteinExistence type="predicted"/>
<evidence type="ECO:0000256" key="3">
    <source>
        <dbReference type="ARBA" id="ARBA00023163"/>
    </source>
</evidence>
<dbReference type="SUPFAM" id="SSF46894">
    <property type="entry name" value="C-terminal effector domain of the bipartite response regulators"/>
    <property type="match status" value="1"/>
</dbReference>
<gene>
    <name evidence="5" type="ORF">SAMN04489713_12917</name>
</gene>
<keyword evidence="1" id="KW-0805">Transcription regulation</keyword>
<dbReference type="SMART" id="SM00421">
    <property type="entry name" value="HTH_LUXR"/>
    <property type="match status" value="1"/>
</dbReference>
<dbReference type="PROSITE" id="PS00622">
    <property type="entry name" value="HTH_LUXR_1"/>
    <property type="match status" value="1"/>
</dbReference>
<dbReference type="PROSITE" id="PS50043">
    <property type="entry name" value="HTH_LUXR_2"/>
    <property type="match status" value="1"/>
</dbReference>
<dbReference type="eggNOG" id="COG2197">
    <property type="taxonomic scope" value="Bacteria"/>
</dbReference>
<dbReference type="STRING" id="1993.SAMN04489713_12917"/>
<evidence type="ECO:0000313" key="6">
    <source>
        <dbReference type="Proteomes" id="UP000183413"/>
    </source>
</evidence>
<dbReference type="Gene3D" id="3.40.50.2300">
    <property type="match status" value="1"/>
</dbReference>
<evidence type="ECO:0000256" key="1">
    <source>
        <dbReference type="ARBA" id="ARBA00023015"/>
    </source>
</evidence>
<reference evidence="5 6" key="1">
    <citation type="submission" date="2016-10" db="EMBL/GenBank/DDBJ databases">
        <authorList>
            <person name="de Groot N.N."/>
        </authorList>
    </citation>
    <scope>NUCLEOTIDE SEQUENCE [LARGE SCALE GENOMIC DNA]</scope>
    <source>
        <strain evidence="5 6">DSM 43067</strain>
    </source>
</reference>
<evidence type="ECO:0000313" key="5">
    <source>
        <dbReference type="EMBL" id="SFQ37697.1"/>
    </source>
</evidence>
<accession>A0A1I5Y137</accession>
<dbReference type="PANTHER" id="PTHR44688">
    <property type="entry name" value="DNA-BINDING TRANSCRIPTIONAL ACTIVATOR DEVR_DOSR"/>
    <property type="match status" value="1"/>
</dbReference>
<dbReference type="OrthoDB" id="161302at2"/>
<dbReference type="InterPro" id="IPR011006">
    <property type="entry name" value="CheY-like_superfamily"/>
</dbReference>
<organism evidence="5 6">
    <name type="scientific">Actinomadura madurae</name>
    <dbReference type="NCBI Taxonomy" id="1993"/>
    <lineage>
        <taxon>Bacteria</taxon>
        <taxon>Bacillati</taxon>
        <taxon>Actinomycetota</taxon>
        <taxon>Actinomycetes</taxon>
        <taxon>Streptosporangiales</taxon>
        <taxon>Thermomonosporaceae</taxon>
        <taxon>Actinomadura</taxon>
    </lineage>
</organism>
<dbReference type="CDD" id="cd06170">
    <property type="entry name" value="LuxR_C_like"/>
    <property type="match status" value="1"/>
</dbReference>
<dbReference type="EMBL" id="FOVH01000029">
    <property type="protein sequence ID" value="SFQ37697.1"/>
    <property type="molecule type" value="Genomic_DNA"/>
</dbReference>
<dbReference type="Proteomes" id="UP000183413">
    <property type="component" value="Unassembled WGS sequence"/>
</dbReference>
<dbReference type="GO" id="GO:0003677">
    <property type="term" value="F:DNA binding"/>
    <property type="evidence" value="ECO:0007669"/>
    <property type="project" value="UniProtKB-KW"/>
</dbReference>
<dbReference type="InParanoid" id="A0A1I5Y137"/>
<evidence type="ECO:0000259" key="4">
    <source>
        <dbReference type="PROSITE" id="PS50043"/>
    </source>
</evidence>
<feature type="domain" description="HTH luxR-type" evidence="4">
    <location>
        <begin position="146"/>
        <end position="211"/>
    </location>
</feature>
<name>A0A1I5Y137_9ACTN</name>
<sequence>MGLKQRLLLCCDKPLFADGFSALLESEPEIEIIGRTTGELVLRDAAENCPDITLVVAPALTLVGHQRELAELADLSKVILIAKTESAHRSVEAVGLGVSAVLSLDTSSDQLIQALRLVMAGETLLLPESARQALCPRHAPAPKEAGHSLSANLTGREKEVLLLLGRGASNVEIARELSISITTVRTHVHNVLKKLGVGTRGQAVAVAYKSGLITRIGTESTADD</sequence>
<keyword evidence="2 5" id="KW-0238">DNA-binding</keyword>
<dbReference type="GO" id="GO:0006355">
    <property type="term" value="P:regulation of DNA-templated transcription"/>
    <property type="evidence" value="ECO:0007669"/>
    <property type="project" value="InterPro"/>
</dbReference>
<keyword evidence="3" id="KW-0804">Transcription</keyword>